<keyword evidence="3" id="KW-0539">Nucleus</keyword>
<dbReference type="PROSITE" id="PS51294">
    <property type="entry name" value="HTH_MYB"/>
    <property type="match status" value="1"/>
</dbReference>
<dbReference type="GO" id="GO:0003677">
    <property type="term" value="F:DNA binding"/>
    <property type="evidence" value="ECO:0007669"/>
    <property type="project" value="UniProtKB-KW"/>
</dbReference>
<reference evidence="7" key="1">
    <citation type="submission" date="2019-11" db="EMBL/GenBank/DDBJ databases">
        <authorList>
            <person name="Liu Y."/>
            <person name="Hou J."/>
            <person name="Li T.-Q."/>
            <person name="Guan C.-H."/>
            <person name="Wu X."/>
            <person name="Wu H.-Z."/>
            <person name="Ling F."/>
            <person name="Zhang R."/>
            <person name="Shi X.-G."/>
            <person name="Ren J.-P."/>
            <person name="Chen E.-F."/>
            <person name="Sun J.-M."/>
        </authorList>
    </citation>
    <scope>NUCLEOTIDE SEQUENCE</scope>
    <source>
        <strain evidence="7">Adult_tree_wgs_1</strain>
        <tissue evidence="7">Leaves</tissue>
    </source>
</reference>
<dbReference type="GO" id="GO:0005634">
    <property type="term" value="C:nucleus"/>
    <property type="evidence" value="ECO:0007669"/>
    <property type="project" value="UniProtKB-SubCell"/>
</dbReference>
<evidence type="ECO:0000256" key="4">
    <source>
        <dbReference type="SAM" id="MobiDB-lite"/>
    </source>
</evidence>
<keyword evidence="8" id="KW-1185">Reference proteome</keyword>
<evidence type="ECO:0000259" key="5">
    <source>
        <dbReference type="PROSITE" id="PS50090"/>
    </source>
</evidence>
<dbReference type="EMBL" id="WJXA01000001">
    <property type="protein sequence ID" value="KAF7154328.1"/>
    <property type="molecule type" value="Genomic_DNA"/>
</dbReference>
<accession>A0A834HI91</accession>
<evidence type="ECO:0000313" key="8">
    <source>
        <dbReference type="Proteomes" id="UP000626092"/>
    </source>
</evidence>
<comment type="subcellular location">
    <subcellularLocation>
        <location evidence="1">Nucleus</location>
    </subcellularLocation>
</comment>
<evidence type="ECO:0000256" key="2">
    <source>
        <dbReference type="ARBA" id="ARBA00023125"/>
    </source>
</evidence>
<dbReference type="InterPro" id="IPR001005">
    <property type="entry name" value="SANT/Myb"/>
</dbReference>
<protein>
    <submittedName>
        <fullName evidence="7">Uncharacterized protein</fullName>
    </submittedName>
</protein>
<dbReference type="InterPro" id="IPR017930">
    <property type="entry name" value="Myb_dom"/>
</dbReference>
<organism evidence="7 8">
    <name type="scientific">Rhododendron simsii</name>
    <name type="common">Sims's rhododendron</name>
    <dbReference type="NCBI Taxonomy" id="118357"/>
    <lineage>
        <taxon>Eukaryota</taxon>
        <taxon>Viridiplantae</taxon>
        <taxon>Streptophyta</taxon>
        <taxon>Embryophyta</taxon>
        <taxon>Tracheophyta</taxon>
        <taxon>Spermatophyta</taxon>
        <taxon>Magnoliopsida</taxon>
        <taxon>eudicotyledons</taxon>
        <taxon>Gunneridae</taxon>
        <taxon>Pentapetalae</taxon>
        <taxon>asterids</taxon>
        <taxon>Ericales</taxon>
        <taxon>Ericaceae</taxon>
        <taxon>Ericoideae</taxon>
        <taxon>Rhodoreae</taxon>
        <taxon>Rhododendron</taxon>
    </lineage>
</organism>
<evidence type="ECO:0000256" key="1">
    <source>
        <dbReference type="ARBA" id="ARBA00004123"/>
    </source>
</evidence>
<name>A0A834HI91_RHOSS</name>
<dbReference type="AlphaFoldDB" id="A0A834HI91"/>
<comment type="caution">
    <text evidence="7">The sequence shown here is derived from an EMBL/GenBank/DDBJ whole genome shotgun (WGS) entry which is preliminary data.</text>
</comment>
<dbReference type="OrthoDB" id="2143914at2759"/>
<evidence type="ECO:0000256" key="3">
    <source>
        <dbReference type="ARBA" id="ARBA00023242"/>
    </source>
</evidence>
<dbReference type="Proteomes" id="UP000626092">
    <property type="component" value="Unassembled WGS sequence"/>
</dbReference>
<gene>
    <name evidence="7" type="ORF">RHSIM_Rhsim01G0289600</name>
</gene>
<dbReference type="PANTHER" id="PTHR47999:SF6">
    <property type="entry name" value="MYB-RELATED PROTEIN P"/>
    <property type="match status" value="1"/>
</dbReference>
<feature type="domain" description="HTH myb-type" evidence="6">
    <location>
        <begin position="81"/>
        <end position="108"/>
    </location>
</feature>
<dbReference type="Pfam" id="PF00249">
    <property type="entry name" value="Myb_DNA-binding"/>
    <property type="match status" value="1"/>
</dbReference>
<evidence type="ECO:0000313" key="7">
    <source>
        <dbReference type="EMBL" id="KAF7154328.1"/>
    </source>
</evidence>
<keyword evidence="2" id="KW-0238">DNA-binding</keyword>
<dbReference type="CDD" id="cd00167">
    <property type="entry name" value="SANT"/>
    <property type="match status" value="1"/>
</dbReference>
<dbReference type="InterPro" id="IPR009057">
    <property type="entry name" value="Homeodomain-like_sf"/>
</dbReference>
<proteinExistence type="predicted"/>
<dbReference type="SUPFAM" id="SSF46689">
    <property type="entry name" value="Homeodomain-like"/>
    <property type="match status" value="1"/>
</dbReference>
<feature type="domain" description="Myb-like" evidence="5">
    <location>
        <begin position="81"/>
        <end position="104"/>
    </location>
</feature>
<sequence>MEARSLCIVSMSQEPKAVNRFREEDEMEEAASGVFRAGAGMKIDSDRDEGGGVHNATWEMEAPRPANDVGEATTIAFAIWWSLIASHLPGRTDNEIKNYWNSHLSRKIQSFRRPSNVPPLEMDLPKVNVAPKRKGGRTSRAAMQKNKTRRLLTKVPKLLLENPQESSNNGSKGPVDLMPSTPTLENEALSSAVSWQQEISSHEIMLDACGIDIDHHGCSSNIYTTTTSNYSNNNNVYLLPSPPYNPEGGIMSGCGEEREDVAEFPYEERENGVPDDLKETYEEGGPDGGTFWVDADIMREEVVDPVGEYVNLGEKEKTTGNGGGATISEERGCGTMKMAISEDLEPTVSNKGWLNGEQYYSSCTSSNSYTGEGNWEWGLDLDLDWDWEFSLQVQGHEIWGDEEEEKMVGWLWDINDGECSNKMGGDEGIIISDVDEKKEALVAWLLS</sequence>
<dbReference type="InterPro" id="IPR015495">
    <property type="entry name" value="Myb_TF_plants"/>
</dbReference>
<dbReference type="PROSITE" id="PS50090">
    <property type="entry name" value="MYB_LIKE"/>
    <property type="match status" value="1"/>
</dbReference>
<evidence type="ECO:0000259" key="6">
    <source>
        <dbReference type="PROSITE" id="PS51294"/>
    </source>
</evidence>
<feature type="region of interest" description="Disordered" evidence="4">
    <location>
        <begin position="159"/>
        <end position="182"/>
    </location>
</feature>
<dbReference type="Gene3D" id="1.10.10.60">
    <property type="entry name" value="Homeodomain-like"/>
    <property type="match status" value="1"/>
</dbReference>
<dbReference type="PANTHER" id="PTHR47999">
    <property type="entry name" value="TRANSCRIPTION FACTOR MYB8-RELATED-RELATED"/>
    <property type="match status" value="1"/>
</dbReference>